<dbReference type="Pfam" id="PF13240">
    <property type="entry name" value="Zn_Ribbon_1"/>
    <property type="match status" value="1"/>
</dbReference>
<evidence type="ECO:0000313" key="3">
    <source>
        <dbReference type="EMBL" id="QBF81367.1"/>
    </source>
</evidence>
<keyword evidence="1" id="KW-0812">Transmembrane</keyword>
<dbReference type="Proteomes" id="UP000291106">
    <property type="component" value="Chromosome"/>
</dbReference>
<evidence type="ECO:0000313" key="4">
    <source>
        <dbReference type="Proteomes" id="UP000291106"/>
    </source>
</evidence>
<dbReference type="InterPro" id="IPR026870">
    <property type="entry name" value="Zinc_ribbon_dom"/>
</dbReference>
<dbReference type="RefSeq" id="WP_130597344.1">
    <property type="nucleotide sequence ID" value="NZ_CP036200.1"/>
</dbReference>
<proteinExistence type="predicted"/>
<feature type="transmembrane region" description="Helical" evidence="1">
    <location>
        <begin position="73"/>
        <end position="93"/>
    </location>
</feature>
<keyword evidence="1" id="KW-1133">Transmembrane helix</keyword>
<accession>A0A411PCQ1</accession>
<keyword evidence="1" id="KW-0472">Membrane</keyword>
<feature type="transmembrane region" description="Helical" evidence="1">
    <location>
        <begin position="46"/>
        <end position="67"/>
    </location>
</feature>
<reference evidence="3 4" key="1">
    <citation type="submission" date="2019-02" db="EMBL/GenBank/DDBJ databases">
        <title>Shewanella sp. D4-2 isolated from Dokdo Island.</title>
        <authorList>
            <person name="Baek K."/>
        </authorList>
    </citation>
    <scope>NUCLEOTIDE SEQUENCE [LARGE SCALE GENOMIC DNA]</scope>
    <source>
        <strain evidence="3 4">D4-2</strain>
    </source>
</reference>
<dbReference type="EMBL" id="CP036200">
    <property type="protein sequence ID" value="QBF81367.1"/>
    <property type="molecule type" value="Genomic_DNA"/>
</dbReference>
<sequence length="105" mass="11825">MALINCPNCQKRISDKAKTCSHCHTSMAGESESKATIRHIEKSNKLMNHSFIFMTLFVFGAVLWFWGGEVAQGYKLIISSACFAIGFIGYLITRVRIVLHKRKSV</sequence>
<protein>
    <submittedName>
        <fullName evidence="3">Zinc ribbon domain-containing protein</fullName>
    </submittedName>
</protein>
<gene>
    <name evidence="3" type="ORF">EXU30_00640</name>
</gene>
<dbReference type="AlphaFoldDB" id="A0A411PCQ1"/>
<dbReference type="KEGG" id="smai:EXU30_00640"/>
<evidence type="ECO:0000259" key="2">
    <source>
        <dbReference type="Pfam" id="PF13240"/>
    </source>
</evidence>
<dbReference type="OrthoDB" id="8685152at2"/>
<feature type="domain" description="Zinc-ribbon" evidence="2">
    <location>
        <begin position="6"/>
        <end position="26"/>
    </location>
</feature>
<keyword evidence="4" id="KW-1185">Reference proteome</keyword>
<name>A0A411PCQ1_9GAMM</name>
<organism evidence="3 4">
    <name type="scientific">Shewanella maritima</name>
    <dbReference type="NCBI Taxonomy" id="2520507"/>
    <lineage>
        <taxon>Bacteria</taxon>
        <taxon>Pseudomonadati</taxon>
        <taxon>Pseudomonadota</taxon>
        <taxon>Gammaproteobacteria</taxon>
        <taxon>Alteromonadales</taxon>
        <taxon>Shewanellaceae</taxon>
        <taxon>Shewanella</taxon>
    </lineage>
</organism>
<evidence type="ECO:0000256" key="1">
    <source>
        <dbReference type="SAM" id="Phobius"/>
    </source>
</evidence>